<organism evidence="7 8">
    <name type="scientific">Vitis vinifera</name>
    <name type="common">Grape</name>
    <dbReference type="NCBI Taxonomy" id="29760"/>
    <lineage>
        <taxon>Eukaryota</taxon>
        <taxon>Viridiplantae</taxon>
        <taxon>Streptophyta</taxon>
        <taxon>Embryophyta</taxon>
        <taxon>Tracheophyta</taxon>
        <taxon>Spermatophyta</taxon>
        <taxon>Magnoliopsida</taxon>
        <taxon>eudicotyledons</taxon>
        <taxon>Gunneridae</taxon>
        <taxon>Pentapetalae</taxon>
        <taxon>rosids</taxon>
        <taxon>Vitales</taxon>
        <taxon>Vitaceae</taxon>
        <taxon>Viteae</taxon>
        <taxon>Vitis</taxon>
    </lineage>
</organism>
<dbReference type="Proteomes" id="UP000288805">
    <property type="component" value="Unassembled WGS sequence"/>
</dbReference>
<proteinExistence type="predicted"/>
<sequence length="757" mass="87926">MEETGSGMIKLTASNYLIWKTRMENILYYKELFELTEHRAKEVDAYSLWQKLESLYERKTAQNKAFMIRRLVNLKYNDGNSVVEHLNNFQGLLNELSTMKLELDDEDKYIVAVASDGDTIIVCDDACVNLACQDSTWVVDTAVSFHIIACRDFFSSYTSDSFGWVRMRNEAKCEIVDMGDVELETSIGCKLVLKYVRHVPEMRFSLISIRKLDDEGYHSHLGEVKWKLTKGSLVLAREKKNNTLYKIEAKLIKAEANIVENETSTELWHKRLGHIKQTMVVKYKGPFEQYCRSHGIRLEKIVPKTLQQNGVAERINRTIYDRIRCMLSYAKLPKSFWGEAMMTVVDLINLSPSYPLEGDIPERIWIGKFVSFEYLRVFGCRAFVIFLETSDLNLTVDTIDKNDESVVDNVEENPTVENVGLEHQQEQATSKLPTETQLRRSNREHQPSRSMNLEIEQLDVKNAFLHDDLEEEIHMEQPEEFIIKGKEHLVCRLKKSLYGLKQAPRQWYKKFDSFMVEHGYDRTASDHCVFVKKFSNREFIILLLYVDDMLIVSRDTGKIDKLKKELSKSFQMKDLGSASQILGIKISQDRTNGKLWLSQESYMEKVLDKFNMGKAKPVSYPLGSHLKLGCTNANMARDVDSKKFISGYLITFSRGAVSWQSRLQKCFALSTTEAEYIAITEASKELLWMKKFLQELGLQQERYLLYCDSQSAIHLSKNPTFHSKSKYIDVRYYWIHDALEMKLFCLKKIHTNENDKI</sequence>
<dbReference type="InterPro" id="IPR043502">
    <property type="entry name" value="DNA/RNA_pol_sf"/>
</dbReference>
<dbReference type="Pfam" id="PF14223">
    <property type="entry name" value="Retrotran_gag_2"/>
    <property type="match status" value="1"/>
</dbReference>
<dbReference type="SUPFAM" id="SSF56672">
    <property type="entry name" value="DNA/RNA polymerases"/>
    <property type="match status" value="1"/>
</dbReference>
<dbReference type="InterPro" id="IPR054722">
    <property type="entry name" value="PolX-like_BBD"/>
</dbReference>
<evidence type="ECO:0000259" key="6">
    <source>
        <dbReference type="PROSITE" id="PS50994"/>
    </source>
</evidence>
<evidence type="ECO:0000256" key="4">
    <source>
        <dbReference type="ARBA" id="ARBA00022801"/>
    </source>
</evidence>
<evidence type="ECO:0000256" key="5">
    <source>
        <dbReference type="SAM" id="MobiDB-lite"/>
    </source>
</evidence>
<evidence type="ECO:0000256" key="1">
    <source>
        <dbReference type="ARBA" id="ARBA00022670"/>
    </source>
</evidence>
<dbReference type="InterPro" id="IPR039537">
    <property type="entry name" value="Retrotran_Ty1/copia-like"/>
</dbReference>
<name>A0A438JRA6_VITVI</name>
<dbReference type="InterPro" id="IPR013103">
    <property type="entry name" value="RVT_2"/>
</dbReference>
<protein>
    <submittedName>
        <fullName evidence="7">Retrovirus-related Pol polyprotein from transposon TNT 1-94</fullName>
    </submittedName>
</protein>
<reference evidence="7 8" key="1">
    <citation type="journal article" date="2018" name="PLoS Genet.">
        <title>Population sequencing reveals clonal diversity and ancestral inbreeding in the grapevine cultivar Chardonnay.</title>
        <authorList>
            <person name="Roach M.J."/>
            <person name="Johnson D.L."/>
            <person name="Bohlmann J."/>
            <person name="van Vuuren H.J."/>
            <person name="Jones S.J."/>
            <person name="Pretorius I.S."/>
            <person name="Schmidt S.A."/>
            <person name="Borneman A.R."/>
        </authorList>
    </citation>
    <scope>NUCLEOTIDE SEQUENCE [LARGE SCALE GENOMIC DNA]</scope>
    <source>
        <strain evidence="8">cv. Chardonnay</strain>
        <tissue evidence="7">Leaf</tissue>
    </source>
</reference>
<feature type="compositionally biased region" description="Basic and acidic residues" evidence="5">
    <location>
        <begin position="437"/>
        <end position="447"/>
    </location>
</feature>
<evidence type="ECO:0000256" key="3">
    <source>
        <dbReference type="ARBA" id="ARBA00022750"/>
    </source>
</evidence>
<gene>
    <name evidence="7" type="primary">POLX_4068</name>
    <name evidence="7" type="ORF">CK203_015954</name>
</gene>
<dbReference type="EMBL" id="QGNW01000030">
    <property type="protein sequence ID" value="RVX11468.1"/>
    <property type="molecule type" value="Genomic_DNA"/>
</dbReference>
<feature type="domain" description="Integrase catalytic" evidence="6">
    <location>
        <begin position="196"/>
        <end position="369"/>
    </location>
</feature>
<dbReference type="Pfam" id="PF07727">
    <property type="entry name" value="RVT_2"/>
    <property type="match status" value="1"/>
</dbReference>
<dbReference type="GO" id="GO:0015074">
    <property type="term" value="P:DNA integration"/>
    <property type="evidence" value="ECO:0007669"/>
    <property type="project" value="InterPro"/>
</dbReference>
<accession>A0A438JRA6</accession>
<dbReference type="SUPFAM" id="SSF53098">
    <property type="entry name" value="Ribonuclease H-like"/>
    <property type="match status" value="1"/>
</dbReference>
<keyword evidence="4" id="KW-0378">Hydrolase</keyword>
<dbReference type="InterPro" id="IPR012337">
    <property type="entry name" value="RNaseH-like_sf"/>
</dbReference>
<dbReference type="PROSITE" id="PS50994">
    <property type="entry name" value="INTEGRASE"/>
    <property type="match status" value="1"/>
</dbReference>
<dbReference type="InterPro" id="IPR001584">
    <property type="entry name" value="Integrase_cat-core"/>
</dbReference>
<keyword evidence="2" id="KW-0479">Metal-binding</keyword>
<dbReference type="AlphaFoldDB" id="A0A438JRA6"/>
<feature type="region of interest" description="Disordered" evidence="5">
    <location>
        <begin position="417"/>
        <end position="448"/>
    </location>
</feature>
<dbReference type="GO" id="GO:0004190">
    <property type="term" value="F:aspartic-type endopeptidase activity"/>
    <property type="evidence" value="ECO:0007669"/>
    <property type="project" value="UniProtKB-KW"/>
</dbReference>
<evidence type="ECO:0000313" key="8">
    <source>
        <dbReference type="Proteomes" id="UP000288805"/>
    </source>
</evidence>
<keyword evidence="3" id="KW-0064">Aspartyl protease</keyword>
<dbReference type="GO" id="GO:0003676">
    <property type="term" value="F:nucleic acid binding"/>
    <property type="evidence" value="ECO:0007669"/>
    <property type="project" value="InterPro"/>
</dbReference>
<dbReference type="Pfam" id="PF22936">
    <property type="entry name" value="Pol_BBD"/>
    <property type="match status" value="1"/>
</dbReference>
<dbReference type="CDD" id="cd09272">
    <property type="entry name" value="RNase_HI_RT_Ty1"/>
    <property type="match status" value="1"/>
</dbReference>
<dbReference type="PANTHER" id="PTHR42648">
    <property type="entry name" value="TRANSPOSASE, PUTATIVE-RELATED"/>
    <property type="match status" value="1"/>
</dbReference>
<evidence type="ECO:0000256" key="2">
    <source>
        <dbReference type="ARBA" id="ARBA00022723"/>
    </source>
</evidence>
<comment type="caution">
    <text evidence="7">The sequence shown here is derived from an EMBL/GenBank/DDBJ whole genome shotgun (WGS) entry which is preliminary data.</text>
</comment>
<dbReference type="PANTHER" id="PTHR42648:SF28">
    <property type="entry name" value="TRANSPOSON-ENCODED PROTEIN WITH RIBONUCLEASE H-LIKE AND RETROVIRUS ZINC FINGER-LIKE DOMAINS"/>
    <property type="match status" value="1"/>
</dbReference>
<evidence type="ECO:0000313" key="7">
    <source>
        <dbReference type="EMBL" id="RVX11468.1"/>
    </source>
</evidence>
<dbReference type="GO" id="GO:0046872">
    <property type="term" value="F:metal ion binding"/>
    <property type="evidence" value="ECO:0007669"/>
    <property type="project" value="UniProtKB-KW"/>
</dbReference>
<dbReference type="InterPro" id="IPR036397">
    <property type="entry name" value="RNaseH_sf"/>
</dbReference>
<dbReference type="GO" id="GO:0006508">
    <property type="term" value="P:proteolysis"/>
    <property type="evidence" value="ECO:0007669"/>
    <property type="project" value="UniProtKB-KW"/>
</dbReference>
<dbReference type="Gene3D" id="3.30.420.10">
    <property type="entry name" value="Ribonuclease H-like superfamily/Ribonuclease H"/>
    <property type="match status" value="1"/>
</dbReference>
<keyword evidence="1" id="KW-0645">Protease</keyword>
<feature type="compositionally biased region" description="Polar residues" evidence="5">
    <location>
        <begin position="426"/>
        <end position="436"/>
    </location>
</feature>